<sequence>MREWRVPGSLGVVETSSELSAYEALKTSSKFTQPLEKLHGAMLRRHRQLELFALMAFHRLSLAAVLWHHLAIVFICGMNLSIPLQMWIIVLLVSFEMISSRVRPVLTTLMYGTIMGLMITLAALVFDTEGSAILIHLWGWMPTTQALQSGISHALSFLIIMIVALSQTRNAHSLGSPKAMQHWMPQFSIVLSLCMTMIPDLARQVMSLRFLVKRYQACRVDTATQYSGGWHRDNSRCILVRALMYTVLVESIQCASTRAGALTRVVSTSSSDMRLRHRPPQSLDMLQPPGRQSAAMRWTNANRVRSERSRRFVAVSGMLFLLLMVQLWNESFRESVFSVTLLVALPYLFAMEELIWSKLHA</sequence>
<accession>A0AB39UBY1</accession>
<dbReference type="RefSeq" id="WP_369343100.1">
    <property type="nucleotide sequence ID" value="NZ_CP129675.1"/>
</dbReference>
<feature type="transmembrane region" description="Helical" evidence="1">
    <location>
        <begin position="72"/>
        <end position="93"/>
    </location>
</feature>
<keyword evidence="1" id="KW-1133">Transmembrane helix</keyword>
<feature type="transmembrane region" description="Helical" evidence="1">
    <location>
        <begin position="105"/>
        <end position="126"/>
    </location>
</feature>
<protein>
    <submittedName>
        <fullName evidence="2">Uncharacterized protein</fullName>
    </submittedName>
</protein>
<reference evidence="2" key="1">
    <citation type="submission" date="2023-07" db="EMBL/GenBank/DDBJ databases">
        <title>Bifidobacterium aquikefiriaerophilum sp. nov. and Bifidobacterium eccum sp. nov., isolated from water kefir.</title>
        <authorList>
            <person name="Breselge S."/>
            <person name="Bellassi P."/>
            <person name="Barcenilla C."/>
            <person name="Alvarez-Ordonez A."/>
            <person name="Morelli L."/>
            <person name="Cotter P.D."/>
        </authorList>
    </citation>
    <scope>NUCLEOTIDE SEQUENCE</scope>
    <source>
        <strain evidence="2">WK048_4_13</strain>
    </source>
</reference>
<evidence type="ECO:0000256" key="1">
    <source>
        <dbReference type="SAM" id="Phobius"/>
    </source>
</evidence>
<dbReference type="AlphaFoldDB" id="A0AB39UBY1"/>
<name>A0AB39UBY1_9BIFI</name>
<dbReference type="EMBL" id="CP129675">
    <property type="protein sequence ID" value="XDS46487.1"/>
    <property type="molecule type" value="Genomic_DNA"/>
</dbReference>
<keyword evidence="1" id="KW-0472">Membrane</keyword>
<organism evidence="2">
    <name type="scientific">Bifidobacterium fermentum</name>
    <dbReference type="NCBI Taxonomy" id="3059035"/>
    <lineage>
        <taxon>Bacteria</taxon>
        <taxon>Bacillati</taxon>
        <taxon>Actinomycetota</taxon>
        <taxon>Actinomycetes</taxon>
        <taxon>Bifidobacteriales</taxon>
        <taxon>Bifidobacteriaceae</taxon>
        <taxon>Bifidobacterium</taxon>
    </lineage>
</organism>
<feature type="transmembrane region" description="Helical" evidence="1">
    <location>
        <begin position="335"/>
        <end position="356"/>
    </location>
</feature>
<feature type="transmembrane region" description="Helical" evidence="1">
    <location>
        <begin position="312"/>
        <end position="329"/>
    </location>
</feature>
<evidence type="ECO:0000313" key="2">
    <source>
        <dbReference type="EMBL" id="XDS46487.1"/>
    </source>
</evidence>
<proteinExistence type="predicted"/>
<feature type="transmembrane region" description="Helical" evidence="1">
    <location>
        <begin position="146"/>
        <end position="165"/>
    </location>
</feature>
<keyword evidence="1" id="KW-0812">Transmembrane</keyword>
<gene>
    <name evidence="2" type="ORF">QN217_10260</name>
</gene>